<keyword evidence="1" id="KW-0378">Hydrolase</keyword>
<protein>
    <submittedName>
        <fullName evidence="3">Potassium transporter protein</fullName>
    </submittedName>
</protein>
<dbReference type="GO" id="GO:0016787">
    <property type="term" value="F:hydrolase activity"/>
    <property type="evidence" value="ECO:0007669"/>
    <property type="project" value="UniProtKB-KW"/>
</dbReference>
<comment type="caution">
    <text evidence="3">The sequence shown here is derived from an EMBL/GenBank/DDBJ whole genome shotgun (WGS) entry which is preliminary data.</text>
</comment>
<dbReference type="InterPro" id="IPR029058">
    <property type="entry name" value="AB_hydrolase_fold"/>
</dbReference>
<keyword evidence="4" id="KW-1185">Reference proteome</keyword>
<dbReference type="InterPro" id="IPR013094">
    <property type="entry name" value="AB_hydrolase_3"/>
</dbReference>
<dbReference type="EMBL" id="WWBZ02000001">
    <property type="protein sequence ID" value="KAF4312972.1"/>
    <property type="molecule type" value="Genomic_DNA"/>
</dbReference>
<evidence type="ECO:0000313" key="4">
    <source>
        <dbReference type="Proteomes" id="UP000572817"/>
    </source>
</evidence>
<dbReference type="PANTHER" id="PTHR48081">
    <property type="entry name" value="AB HYDROLASE SUPERFAMILY PROTEIN C4A8.06C"/>
    <property type="match status" value="1"/>
</dbReference>
<dbReference type="Pfam" id="PF07859">
    <property type="entry name" value="Abhydrolase_3"/>
    <property type="match status" value="1"/>
</dbReference>
<accession>A0A8H4NFB9</accession>
<organism evidence="3 4">
    <name type="scientific">Botryosphaeria dothidea</name>
    <dbReference type="NCBI Taxonomy" id="55169"/>
    <lineage>
        <taxon>Eukaryota</taxon>
        <taxon>Fungi</taxon>
        <taxon>Dikarya</taxon>
        <taxon>Ascomycota</taxon>
        <taxon>Pezizomycotina</taxon>
        <taxon>Dothideomycetes</taxon>
        <taxon>Dothideomycetes incertae sedis</taxon>
        <taxon>Botryosphaeriales</taxon>
        <taxon>Botryosphaeriaceae</taxon>
        <taxon>Botryosphaeria</taxon>
    </lineage>
</organism>
<dbReference type="PANTHER" id="PTHR48081:SF8">
    <property type="entry name" value="ALPHA_BETA HYDROLASE FOLD-3 DOMAIN-CONTAINING PROTEIN-RELATED"/>
    <property type="match status" value="1"/>
</dbReference>
<dbReference type="InterPro" id="IPR050300">
    <property type="entry name" value="GDXG_lipolytic_enzyme"/>
</dbReference>
<sequence>MSRERHPITPQEGLDISDFSVPARDGHPVLIRSYRPADKDGHLPLVIYLHGGGFATGDLETDDVSCRAVALKCGVVVLNVEYRLAPENRFPVGWQDSYDVVKWAATPVAQQQLSVDPTKGFILGGTSAGADFTAGLSHFFAGYEDETESSEELSPPLTGLMFIAPSVCHPDTRPEQYKDRILSVGEINDAPGLTRKSIDYFAGKYGAPPSDRRLSPLHFSSHNSLAKKALFQVCGWDPRRDEGLLFEQLLKEVGLQTRLHVYSGLPHGFWTSCPDLPLSKAWEEDLVDAVKWLVSHEG</sequence>
<feature type="domain" description="Alpha/beta hydrolase fold-3" evidence="2">
    <location>
        <begin position="46"/>
        <end position="270"/>
    </location>
</feature>
<dbReference type="OrthoDB" id="408631at2759"/>
<dbReference type="Gene3D" id="3.40.50.1820">
    <property type="entry name" value="alpha/beta hydrolase"/>
    <property type="match status" value="1"/>
</dbReference>
<gene>
    <name evidence="3" type="ORF">GTA08_BOTSDO00662</name>
</gene>
<name>A0A8H4NFB9_9PEZI</name>
<dbReference type="SUPFAM" id="SSF53474">
    <property type="entry name" value="alpha/beta-Hydrolases"/>
    <property type="match status" value="1"/>
</dbReference>
<reference evidence="3" key="1">
    <citation type="submission" date="2020-04" db="EMBL/GenBank/DDBJ databases">
        <title>Genome Assembly and Annotation of Botryosphaeria dothidea sdau 11-99, a Latent Pathogen of Apple Fruit Ring Rot in China.</title>
        <authorList>
            <person name="Yu C."/>
            <person name="Diao Y."/>
            <person name="Lu Q."/>
            <person name="Zhao J."/>
            <person name="Cui S."/>
            <person name="Peng C."/>
            <person name="He B."/>
            <person name="Liu H."/>
        </authorList>
    </citation>
    <scope>NUCLEOTIDE SEQUENCE [LARGE SCALE GENOMIC DNA]</scope>
    <source>
        <strain evidence="3">Sdau11-99</strain>
    </source>
</reference>
<evidence type="ECO:0000313" key="3">
    <source>
        <dbReference type="EMBL" id="KAF4312972.1"/>
    </source>
</evidence>
<evidence type="ECO:0000259" key="2">
    <source>
        <dbReference type="Pfam" id="PF07859"/>
    </source>
</evidence>
<proteinExistence type="predicted"/>
<dbReference type="AlphaFoldDB" id="A0A8H4NFB9"/>
<dbReference type="Proteomes" id="UP000572817">
    <property type="component" value="Unassembled WGS sequence"/>
</dbReference>
<evidence type="ECO:0000256" key="1">
    <source>
        <dbReference type="ARBA" id="ARBA00022801"/>
    </source>
</evidence>